<dbReference type="RefSeq" id="WP_166095647.1">
    <property type="nucleotide sequence ID" value="NZ_CP049871.1"/>
</dbReference>
<sequence length="111" mass="11348">MTRTQLLPLVAAAALAGCNQNGNTIVAGPPEDNLSDLNTANVELPPSIAASKSYRCKDGSVIYIDWLSNGAARVKQDKADAPATELPAGSADIAGDAKAASITYKGQSCKS</sequence>
<dbReference type="PROSITE" id="PS51257">
    <property type="entry name" value="PROKAR_LIPOPROTEIN"/>
    <property type="match status" value="1"/>
</dbReference>
<dbReference type="KEGG" id="ssin:G7078_10055"/>
<name>A0A6G7ZQA9_9SPHN</name>
<evidence type="ECO:0000313" key="1">
    <source>
        <dbReference type="EMBL" id="QIL03086.1"/>
    </source>
</evidence>
<dbReference type="Proteomes" id="UP000502502">
    <property type="component" value="Chromosome"/>
</dbReference>
<protein>
    <submittedName>
        <fullName evidence="1">Uncharacterized protein</fullName>
    </submittedName>
</protein>
<dbReference type="EMBL" id="CP049871">
    <property type="protein sequence ID" value="QIL03086.1"/>
    <property type="molecule type" value="Genomic_DNA"/>
</dbReference>
<accession>A0A6G7ZQA9</accession>
<reference evidence="1 2" key="1">
    <citation type="submission" date="2020-03" db="EMBL/GenBank/DDBJ databases">
        <title>Sphingomonas sp. nov., isolated from fish.</title>
        <authorList>
            <person name="Hyun D.-W."/>
            <person name="Bae J.-W."/>
        </authorList>
    </citation>
    <scope>NUCLEOTIDE SEQUENCE [LARGE SCALE GENOMIC DNA]</scope>
    <source>
        <strain evidence="1 2">HDW15C</strain>
    </source>
</reference>
<evidence type="ECO:0000313" key="2">
    <source>
        <dbReference type="Proteomes" id="UP000502502"/>
    </source>
</evidence>
<dbReference type="AlphaFoldDB" id="A0A6G7ZQA9"/>
<keyword evidence="2" id="KW-1185">Reference proteome</keyword>
<proteinExistence type="predicted"/>
<organism evidence="1 2">
    <name type="scientific">Sphingomonas sinipercae</name>
    <dbReference type="NCBI Taxonomy" id="2714944"/>
    <lineage>
        <taxon>Bacteria</taxon>
        <taxon>Pseudomonadati</taxon>
        <taxon>Pseudomonadota</taxon>
        <taxon>Alphaproteobacteria</taxon>
        <taxon>Sphingomonadales</taxon>
        <taxon>Sphingomonadaceae</taxon>
        <taxon>Sphingomonas</taxon>
    </lineage>
</organism>
<gene>
    <name evidence="1" type="ORF">G7078_10055</name>
</gene>